<evidence type="ECO:0000256" key="6">
    <source>
        <dbReference type="RuleBase" id="RU003889"/>
    </source>
</evidence>
<gene>
    <name evidence="8" type="primary">rplO</name>
    <name evidence="8" type="ORF">MAMT_01378</name>
</gene>
<dbReference type="Pfam" id="PF00828">
    <property type="entry name" value="Ribosomal_L27A"/>
    <property type="match status" value="1"/>
</dbReference>
<evidence type="ECO:0000259" key="7">
    <source>
        <dbReference type="Pfam" id="PF00828"/>
    </source>
</evidence>
<comment type="similarity">
    <text evidence="1 5">Belongs to the universal ribosomal protein uL15 family.</text>
</comment>
<organism evidence="8 9">
    <name type="scientific">Methylacidimicrobium tartarophylax</name>
    <dbReference type="NCBI Taxonomy" id="1041768"/>
    <lineage>
        <taxon>Bacteria</taxon>
        <taxon>Pseudomonadati</taxon>
        <taxon>Verrucomicrobiota</taxon>
        <taxon>Methylacidimicrobium</taxon>
    </lineage>
</organism>
<evidence type="ECO:0000256" key="2">
    <source>
        <dbReference type="ARBA" id="ARBA00022980"/>
    </source>
</evidence>
<dbReference type="InterPro" id="IPR021131">
    <property type="entry name" value="Ribosomal_uL15/eL18"/>
</dbReference>
<keyword evidence="3 5" id="KW-0687">Ribonucleoprotein</keyword>
<evidence type="ECO:0000256" key="3">
    <source>
        <dbReference type="ARBA" id="ARBA00023274"/>
    </source>
</evidence>
<name>A0A5E6MCR1_9BACT</name>
<protein>
    <recommendedName>
        <fullName evidence="4 6">50S ribosomal protein L15</fullName>
    </recommendedName>
</protein>
<dbReference type="AlphaFoldDB" id="A0A5E6MCR1"/>
<dbReference type="InterPro" id="IPR001196">
    <property type="entry name" value="Ribosomal_uL15_CS"/>
</dbReference>
<dbReference type="Proteomes" id="UP000334923">
    <property type="component" value="Unassembled WGS sequence"/>
</dbReference>
<dbReference type="Gene3D" id="3.100.10.10">
    <property type="match status" value="1"/>
</dbReference>
<reference evidence="8 9" key="1">
    <citation type="submission" date="2019-09" db="EMBL/GenBank/DDBJ databases">
        <authorList>
            <person name="Cremers G."/>
        </authorList>
    </citation>
    <scope>NUCLEOTIDE SEQUENCE [LARGE SCALE GENOMIC DNA]</scope>
    <source>
        <strain evidence="8">4A</strain>
    </source>
</reference>
<dbReference type="PANTHER" id="PTHR12934">
    <property type="entry name" value="50S RIBOSOMAL PROTEIN L15"/>
    <property type="match status" value="1"/>
</dbReference>
<dbReference type="GO" id="GO:0003735">
    <property type="term" value="F:structural constituent of ribosome"/>
    <property type="evidence" value="ECO:0007669"/>
    <property type="project" value="InterPro"/>
</dbReference>
<accession>A0A5E6MCR1</accession>
<dbReference type="PANTHER" id="PTHR12934:SF11">
    <property type="entry name" value="LARGE RIBOSOMAL SUBUNIT PROTEIN UL15M"/>
    <property type="match status" value="1"/>
</dbReference>
<evidence type="ECO:0000256" key="1">
    <source>
        <dbReference type="ARBA" id="ARBA00007320"/>
    </source>
</evidence>
<keyword evidence="9" id="KW-1185">Reference proteome</keyword>
<sequence length="93" mass="10009">MPLIRRLPRRGFNNARFATVYAPVNLRDLEKVPGDRIEPQAMRAAGLVKGHWDGVKILGDGEIARAVTLVVHAVSAAARAKIEAAGGKIEILS</sequence>
<evidence type="ECO:0000313" key="9">
    <source>
        <dbReference type="Proteomes" id="UP000334923"/>
    </source>
</evidence>
<dbReference type="InterPro" id="IPR005749">
    <property type="entry name" value="Ribosomal_uL15_bac-type"/>
</dbReference>
<evidence type="ECO:0000256" key="4">
    <source>
        <dbReference type="ARBA" id="ARBA00035497"/>
    </source>
</evidence>
<evidence type="ECO:0000256" key="5">
    <source>
        <dbReference type="RuleBase" id="RU003888"/>
    </source>
</evidence>
<feature type="domain" description="Large ribosomal subunit protein uL15/eL18" evidence="7">
    <location>
        <begin position="23"/>
        <end position="90"/>
    </location>
</feature>
<keyword evidence="2 5" id="KW-0689">Ribosomal protein</keyword>
<dbReference type="EMBL" id="CABFVA020000073">
    <property type="protein sequence ID" value="VVM06720.1"/>
    <property type="molecule type" value="Genomic_DNA"/>
</dbReference>
<dbReference type="InterPro" id="IPR036227">
    <property type="entry name" value="Ribosomal_uL15/eL18_sf"/>
</dbReference>
<dbReference type="GO" id="GO:0022625">
    <property type="term" value="C:cytosolic large ribosomal subunit"/>
    <property type="evidence" value="ECO:0007669"/>
    <property type="project" value="TreeGrafter"/>
</dbReference>
<dbReference type="GO" id="GO:0006412">
    <property type="term" value="P:translation"/>
    <property type="evidence" value="ECO:0007669"/>
    <property type="project" value="InterPro"/>
</dbReference>
<evidence type="ECO:0000313" key="8">
    <source>
        <dbReference type="EMBL" id="VVM06720.1"/>
    </source>
</evidence>
<proteinExistence type="inferred from homology"/>
<dbReference type="SUPFAM" id="SSF52080">
    <property type="entry name" value="Ribosomal proteins L15p and L18e"/>
    <property type="match status" value="1"/>
</dbReference>
<dbReference type="PROSITE" id="PS00475">
    <property type="entry name" value="RIBOSOMAL_L15"/>
    <property type="match status" value="1"/>
</dbReference>